<keyword evidence="4 6" id="KW-0472">Membrane</keyword>
<dbReference type="PANTHER" id="PTHR15549:SF26">
    <property type="entry name" value="AXIAL BUDDING PATTERN PROTEIN 2-RELATED"/>
    <property type="match status" value="1"/>
</dbReference>
<dbReference type="GO" id="GO:0016020">
    <property type="term" value="C:membrane"/>
    <property type="evidence" value="ECO:0007669"/>
    <property type="project" value="UniProtKB-SubCell"/>
</dbReference>
<dbReference type="Proteomes" id="UP000756346">
    <property type="component" value="Unassembled WGS sequence"/>
</dbReference>
<feature type="compositionally biased region" description="Polar residues" evidence="5">
    <location>
        <begin position="336"/>
        <end position="357"/>
    </location>
</feature>
<sequence length="396" mass="41341">MRPTPWTRVVLALGMNSVAAQKVDVVEAIIQFDPSTVVQFDSLIGSSGAPEAFPILVAGKQGQQQSWTVKDGFTIDRVELFNASAAIAQWLNEGNKLNNLQVTLNQTGGRLDFDISRDPDQQYYWQGNFEKPLFVNISWSGKDRLGFSATGAFAVAREPGLVASQQASASLSAALASDTALPTTPVASITATVINTGVPASTGGVTTTAPTGSAAGGSNPTAQAPPNGLSNGAIAGIAVGGAAALAIVGVLVWFFCFRRRKQQGPARGAEYGHDAGTHAMIIDKEVPGVSESSPHSAYGDDGGRLHDRGSTAMDSHYAPYSDQAPSAHASPAVANAMTSSQTHLPYGTSSPVPPATTQYAHLVEEGMTPDEIRRLEEEERALDQAIEAAGSNRAPR</sequence>
<feature type="signal peptide" evidence="7">
    <location>
        <begin position="1"/>
        <end position="20"/>
    </location>
</feature>
<dbReference type="AlphaFoldDB" id="A0A9P8Y366"/>
<feature type="transmembrane region" description="Helical" evidence="6">
    <location>
        <begin position="233"/>
        <end position="257"/>
    </location>
</feature>
<evidence type="ECO:0000313" key="9">
    <source>
        <dbReference type="Proteomes" id="UP000756346"/>
    </source>
</evidence>
<evidence type="ECO:0000256" key="5">
    <source>
        <dbReference type="SAM" id="MobiDB-lite"/>
    </source>
</evidence>
<organism evidence="8 9">
    <name type="scientific">Microdochium trichocladiopsis</name>
    <dbReference type="NCBI Taxonomy" id="1682393"/>
    <lineage>
        <taxon>Eukaryota</taxon>
        <taxon>Fungi</taxon>
        <taxon>Dikarya</taxon>
        <taxon>Ascomycota</taxon>
        <taxon>Pezizomycotina</taxon>
        <taxon>Sordariomycetes</taxon>
        <taxon>Xylariomycetidae</taxon>
        <taxon>Xylariales</taxon>
        <taxon>Microdochiaceae</taxon>
        <taxon>Microdochium</taxon>
    </lineage>
</organism>
<keyword evidence="9" id="KW-1185">Reference proteome</keyword>
<protein>
    <submittedName>
        <fullName evidence="8">Uncharacterized protein</fullName>
    </submittedName>
</protein>
<evidence type="ECO:0000256" key="3">
    <source>
        <dbReference type="ARBA" id="ARBA00022989"/>
    </source>
</evidence>
<accession>A0A9P8Y366</accession>
<comment type="subcellular location">
    <subcellularLocation>
        <location evidence="1">Membrane</location>
        <topology evidence="1">Single-pass membrane protein</topology>
    </subcellularLocation>
</comment>
<dbReference type="GeneID" id="70186634"/>
<dbReference type="EMBL" id="JAGTJQ010000008">
    <property type="protein sequence ID" value="KAH7026318.1"/>
    <property type="molecule type" value="Genomic_DNA"/>
</dbReference>
<name>A0A9P8Y366_9PEZI</name>
<evidence type="ECO:0000256" key="2">
    <source>
        <dbReference type="ARBA" id="ARBA00022692"/>
    </source>
</evidence>
<dbReference type="RefSeq" id="XP_046009535.1">
    <property type="nucleotide sequence ID" value="XM_046157088.1"/>
</dbReference>
<comment type="caution">
    <text evidence="8">The sequence shown here is derived from an EMBL/GenBank/DDBJ whole genome shotgun (WGS) entry which is preliminary data.</text>
</comment>
<evidence type="ECO:0000256" key="4">
    <source>
        <dbReference type="ARBA" id="ARBA00023136"/>
    </source>
</evidence>
<dbReference type="OrthoDB" id="5240751at2759"/>
<evidence type="ECO:0000256" key="6">
    <source>
        <dbReference type="SAM" id="Phobius"/>
    </source>
</evidence>
<evidence type="ECO:0000256" key="1">
    <source>
        <dbReference type="ARBA" id="ARBA00004167"/>
    </source>
</evidence>
<evidence type="ECO:0000313" key="8">
    <source>
        <dbReference type="EMBL" id="KAH7026318.1"/>
    </source>
</evidence>
<gene>
    <name evidence="8" type="ORF">B0I36DRAFT_352199</name>
</gene>
<feature type="compositionally biased region" description="Low complexity" evidence="5">
    <location>
        <begin position="200"/>
        <end position="217"/>
    </location>
</feature>
<keyword evidence="2 6" id="KW-0812">Transmembrane</keyword>
<reference evidence="8" key="1">
    <citation type="journal article" date="2021" name="Nat. Commun.">
        <title>Genetic determinants of endophytism in the Arabidopsis root mycobiome.</title>
        <authorList>
            <person name="Mesny F."/>
            <person name="Miyauchi S."/>
            <person name="Thiergart T."/>
            <person name="Pickel B."/>
            <person name="Atanasova L."/>
            <person name="Karlsson M."/>
            <person name="Huettel B."/>
            <person name="Barry K.W."/>
            <person name="Haridas S."/>
            <person name="Chen C."/>
            <person name="Bauer D."/>
            <person name="Andreopoulos W."/>
            <person name="Pangilinan J."/>
            <person name="LaButti K."/>
            <person name="Riley R."/>
            <person name="Lipzen A."/>
            <person name="Clum A."/>
            <person name="Drula E."/>
            <person name="Henrissat B."/>
            <person name="Kohler A."/>
            <person name="Grigoriev I.V."/>
            <person name="Martin F.M."/>
            <person name="Hacquard S."/>
        </authorList>
    </citation>
    <scope>NUCLEOTIDE SEQUENCE</scope>
    <source>
        <strain evidence="8">MPI-CAGE-CH-0230</strain>
    </source>
</reference>
<dbReference type="GO" id="GO:0071944">
    <property type="term" value="C:cell periphery"/>
    <property type="evidence" value="ECO:0007669"/>
    <property type="project" value="UniProtKB-ARBA"/>
</dbReference>
<keyword evidence="3 6" id="KW-1133">Transmembrane helix</keyword>
<feature type="region of interest" description="Disordered" evidence="5">
    <location>
        <begin position="287"/>
        <end position="357"/>
    </location>
</feature>
<dbReference type="InterPro" id="IPR051694">
    <property type="entry name" value="Immunoregulatory_rcpt-like"/>
</dbReference>
<proteinExistence type="predicted"/>
<feature type="region of interest" description="Disordered" evidence="5">
    <location>
        <begin position="200"/>
        <end position="224"/>
    </location>
</feature>
<dbReference type="PANTHER" id="PTHR15549">
    <property type="entry name" value="PAIRED IMMUNOGLOBULIN-LIKE TYPE 2 RECEPTOR"/>
    <property type="match status" value="1"/>
</dbReference>
<keyword evidence="7" id="KW-0732">Signal</keyword>
<feature type="chain" id="PRO_5040475790" evidence="7">
    <location>
        <begin position="21"/>
        <end position="396"/>
    </location>
</feature>
<evidence type="ECO:0000256" key="7">
    <source>
        <dbReference type="SAM" id="SignalP"/>
    </source>
</evidence>